<keyword evidence="6" id="KW-0560">Oxidoreductase</keyword>
<feature type="domain" description="FAD/NAD(P)-binding" evidence="5">
    <location>
        <begin position="4"/>
        <end position="297"/>
    </location>
</feature>
<keyword evidence="3" id="KW-0285">Flavoprotein</keyword>
<dbReference type="AlphaFoldDB" id="F8E7Y1"/>
<dbReference type="KEGG" id="fsi:Flexsi_1399"/>
<dbReference type="STRING" id="717231.Flexsi_1399"/>
<dbReference type="EMBL" id="CP002858">
    <property type="protein sequence ID" value="AEI15049.1"/>
    <property type="molecule type" value="Genomic_DNA"/>
</dbReference>
<evidence type="ECO:0000256" key="4">
    <source>
        <dbReference type="ARBA" id="ARBA00022827"/>
    </source>
</evidence>
<keyword evidence="7" id="KW-1185">Reference proteome</keyword>
<dbReference type="PANTHER" id="PTHR43429">
    <property type="entry name" value="PYRIDINE NUCLEOTIDE-DISULFIDE OXIDOREDUCTASE DOMAIN-CONTAINING"/>
    <property type="match status" value="1"/>
</dbReference>
<dbReference type="PRINTS" id="PR00368">
    <property type="entry name" value="FADPNR"/>
</dbReference>
<evidence type="ECO:0000313" key="7">
    <source>
        <dbReference type="Proteomes" id="UP000006621"/>
    </source>
</evidence>
<keyword evidence="4" id="KW-0274">FAD</keyword>
<dbReference type="InterPro" id="IPR016156">
    <property type="entry name" value="FAD/NAD-linked_Rdtase_dimer_sf"/>
</dbReference>
<dbReference type="GO" id="GO:0008860">
    <property type="term" value="F:ferredoxin-NAD+ reductase activity"/>
    <property type="evidence" value="ECO:0007669"/>
    <property type="project" value="UniProtKB-EC"/>
</dbReference>
<evidence type="ECO:0000313" key="6">
    <source>
        <dbReference type="EMBL" id="AEI15049.1"/>
    </source>
</evidence>
<dbReference type="SUPFAM" id="SSF51905">
    <property type="entry name" value="FAD/NAD(P)-binding domain"/>
    <property type="match status" value="1"/>
</dbReference>
<organism evidence="6 7">
    <name type="scientific">Flexistipes sinusarabici (strain ATCC 49648 / DSM 4947 / MAS 10)</name>
    <dbReference type="NCBI Taxonomy" id="717231"/>
    <lineage>
        <taxon>Bacteria</taxon>
        <taxon>Pseudomonadati</taxon>
        <taxon>Deferribacterota</taxon>
        <taxon>Deferribacteres</taxon>
        <taxon>Deferribacterales</taxon>
        <taxon>Flexistipitaceae</taxon>
        <taxon>Flexistipes</taxon>
    </lineage>
</organism>
<protein>
    <submittedName>
        <fullName evidence="6">Ferredoxin--NAD(+) reductase</fullName>
        <ecNumber evidence="6">1.18.1.3</ecNumber>
    </submittedName>
</protein>
<dbReference type="Pfam" id="PF07992">
    <property type="entry name" value="Pyr_redox_2"/>
    <property type="match status" value="1"/>
</dbReference>
<dbReference type="InterPro" id="IPR036188">
    <property type="entry name" value="FAD/NAD-bd_sf"/>
</dbReference>
<dbReference type="OrthoDB" id="9807946at2"/>
<dbReference type="RefSeq" id="WP_013886531.1">
    <property type="nucleotide sequence ID" value="NC_015672.1"/>
</dbReference>
<comment type="similarity">
    <text evidence="2">Belongs to the FAD-dependent oxidoreductase family.</text>
</comment>
<accession>F8E7Y1</accession>
<sequence length="408" mass="45296">MYNYDFIIVGNSAAGLNAMRTLRHFDKSSSVAVIDRENEPAYSRVLTPYYVGDKIKRDALYIVDKQFYKKNGLDTFFGKELVSIVPEKNKIVLDDGTELNYCKLLLATGGEAKEIKYNNTRNVLKLRHFKDADKMGEMFKKSSSVVGFGAGLVTIPLLSHLKDEVEKHLVISSDRIFSRVVDKDASCILEKKFESRGLTIHKKDDLTAIDEKSDKLDITLKSGSKLIADLVIIGKGVEPNIQLAKGASIDTNWGIIVDKHCCTSAENIFAAGDAAECDDFLGGGKIIQGNWLTAAEQGDVAAKNMLGHGVKYEGSLKNNTTEVFGTEVAVVGYFGDDVKSEIFYDEKRGFFRKIFLDDSDTIIGATMIGETNDAGIYYGLVKRRAKLNNFNFKGFMNHAKILKNMDYC</sequence>
<gene>
    <name evidence="6" type="ordered locus">Flexsi_1399</name>
</gene>
<dbReference type="Proteomes" id="UP000006621">
    <property type="component" value="Chromosome"/>
</dbReference>
<dbReference type="InterPro" id="IPR050260">
    <property type="entry name" value="FAD-bd_OxRdtase"/>
</dbReference>
<dbReference type="Gene3D" id="3.50.50.60">
    <property type="entry name" value="FAD/NAD(P)-binding domain"/>
    <property type="match status" value="2"/>
</dbReference>
<evidence type="ECO:0000256" key="1">
    <source>
        <dbReference type="ARBA" id="ARBA00001974"/>
    </source>
</evidence>
<reference evidence="6 7" key="1">
    <citation type="journal article" date="2011" name="Stand. Genomic Sci.">
        <title>Genome sequence of the moderately thermophilic halophile Flexistipes sinusarabici strain (MAS10).</title>
        <authorList>
            <person name="Lapidus A."/>
            <person name="Chertkov O."/>
            <person name="Nolan M."/>
            <person name="Lucas S."/>
            <person name="Hammon N."/>
            <person name="Deshpande S."/>
            <person name="Cheng J.F."/>
            <person name="Tapia R."/>
            <person name="Han C."/>
            <person name="Goodwin L."/>
            <person name="Pitluck S."/>
            <person name="Liolios K."/>
            <person name="Pagani I."/>
            <person name="Ivanova N."/>
            <person name="Huntemann M."/>
            <person name="Mavromatis K."/>
            <person name="Mikhailova N."/>
            <person name="Pati A."/>
            <person name="Chen A."/>
            <person name="Palaniappan K."/>
            <person name="Land M."/>
            <person name="Hauser L."/>
            <person name="Brambilla E.M."/>
            <person name="Rohde M."/>
            <person name="Abt B."/>
            <person name="Spring S."/>
            <person name="Goker M."/>
            <person name="Bristow J."/>
            <person name="Eisen J.A."/>
            <person name="Markowitz V."/>
            <person name="Hugenholtz P."/>
            <person name="Kyrpides N.C."/>
            <person name="Klenk H.P."/>
            <person name="Woyke T."/>
        </authorList>
    </citation>
    <scope>NUCLEOTIDE SEQUENCE [LARGE SCALE GENOMIC DNA]</scope>
    <source>
        <strain evidence="7">DSM 4947 / MAS 10</strain>
    </source>
</reference>
<dbReference type="EC" id="1.18.1.3" evidence="6"/>
<name>F8E7Y1_FLESM</name>
<dbReference type="PANTHER" id="PTHR43429:SF3">
    <property type="entry name" value="NITRITE REDUCTASE [NAD(P)H]"/>
    <property type="match status" value="1"/>
</dbReference>
<dbReference type="HOGENOM" id="CLU_003291_4_4_0"/>
<proteinExistence type="inferred from homology"/>
<dbReference type="eggNOG" id="COG1251">
    <property type="taxonomic scope" value="Bacteria"/>
</dbReference>
<evidence type="ECO:0000256" key="3">
    <source>
        <dbReference type="ARBA" id="ARBA00022630"/>
    </source>
</evidence>
<evidence type="ECO:0000256" key="2">
    <source>
        <dbReference type="ARBA" id="ARBA00006442"/>
    </source>
</evidence>
<evidence type="ECO:0000259" key="5">
    <source>
        <dbReference type="Pfam" id="PF07992"/>
    </source>
</evidence>
<reference evidence="7" key="2">
    <citation type="submission" date="2011-06" db="EMBL/GenBank/DDBJ databases">
        <title>The complete genome of Flexistipes sinusarabici DSM 4947.</title>
        <authorList>
            <person name="Lucas S."/>
            <person name="Han J."/>
            <person name="Lapidus A."/>
            <person name="Bruce D."/>
            <person name="Goodwin L."/>
            <person name="Pitluck S."/>
            <person name="Peters L."/>
            <person name="Kyrpides N."/>
            <person name="Mavromatis K."/>
            <person name="Ivanova N."/>
            <person name="Mikhailova N."/>
            <person name="Chertkov O."/>
            <person name="Detter J.C."/>
            <person name="Tapia R."/>
            <person name="Han C."/>
            <person name="Land M."/>
            <person name="Hauser L."/>
            <person name="Markowitz V."/>
            <person name="Cheng J.-F."/>
            <person name="Hugenholtz P."/>
            <person name="Woyke T."/>
            <person name="Wu D."/>
            <person name="Spring S."/>
            <person name="Schroeder M."/>
            <person name="Brambilla E."/>
            <person name="Klenk H.-P."/>
            <person name="Eisen J.A."/>
        </authorList>
    </citation>
    <scope>NUCLEOTIDE SEQUENCE [LARGE SCALE GENOMIC DNA]</scope>
    <source>
        <strain evidence="7">DSM 4947 / MAS 10</strain>
    </source>
</reference>
<dbReference type="Gene3D" id="3.30.390.30">
    <property type="match status" value="1"/>
</dbReference>
<dbReference type="InterPro" id="IPR023753">
    <property type="entry name" value="FAD/NAD-binding_dom"/>
</dbReference>
<comment type="cofactor">
    <cofactor evidence="1">
        <name>FAD</name>
        <dbReference type="ChEBI" id="CHEBI:57692"/>
    </cofactor>
</comment>